<protein>
    <submittedName>
        <fullName evidence="4">BMA-HAR-1</fullName>
    </submittedName>
</protein>
<dbReference type="GO" id="GO:0005739">
    <property type="term" value="C:mitochondrion"/>
    <property type="evidence" value="ECO:0007669"/>
    <property type="project" value="TreeGrafter"/>
</dbReference>
<dbReference type="Pfam" id="PF06747">
    <property type="entry name" value="CHCH"/>
    <property type="match status" value="1"/>
</dbReference>
<reference evidence="4" key="2">
    <citation type="submission" date="2012-12" db="EMBL/GenBank/DDBJ databases">
        <authorList>
            <person name="Gao Y.W."/>
            <person name="Fan S.T."/>
            <person name="Sun H.T."/>
            <person name="Wang Z."/>
            <person name="Gao X.L."/>
            <person name="Li Y.G."/>
            <person name="Wang T.C."/>
            <person name="Zhang K."/>
            <person name="Xu W.W."/>
            <person name="Yu Z.J."/>
            <person name="Xia X.Z."/>
        </authorList>
    </citation>
    <scope>NUCLEOTIDE SEQUENCE</scope>
    <source>
        <strain evidence="4">FR3</strain>
    </source>
</reference>
<dbReference type="PROSITE" id="PS51808">
    <property type="entry name" value="CHCH"/>
    <property type="match status" value="1"/>
</dbReference>
<reference evidence="4" key="1">
    <citation type="journal article" date="2007" name="Science">
        <title>Draft genome of the filarial nematode parasite Brugia malayi.</title>
        <authorList>
            <person name="Ghedin E."/>
            <person name="Wang S."/>
            <person name="Spiro D."/>
            <person name="Caler E."/>
            <person name="Zhao Q."/>
            <person name="Crabtree J."/>
            <person name="Allen J.E."/>
            <person name="Delcher A.L."/>
            <person name="Guiliano D.B."/>
            <person name="Miranda-Saavedra D."/>
            <person name="Angiuoli S.V."/>
            <person name="Creasy T."/>
            <person name="Amedeo P."/>
            <person name="Haas B."/>
            <person name="El-Sayed N.M."/>
            <person name="Wortman J.R."/>
            <person name="Feldblyum T."/>
            <person name="Tallon L."/>
            <person name="Schatz M."/>
            <person name="Shumway M."/>
            <person name="Koo H."/>
            <person name="Salzberg S.L."/>
            <person name="Schobel S."/>
            <person name="Pertea M."/>
            <person name="Pop M."/>
            <person name="White O."/>
            <person name="Barton G.J."/>
            <person name="Carlow C.K."/>
            <person name="Crawford M.J."/>
            <person name="Daub J."/>
            <person name="Dimmic M.W."/>
            <person name="Estes C.F."/>
            <person name="Foster J.M."/>
            <person name="Ganatra M."/>
            <person name="Gregory W.F."/>
            <person name="Johnson N.M."/>
            <person name="Jin J."/>
            <person name="Komuniecki R."/>
            <person name="Korf I."/>
            <person name="Kumar S."/>
            <person name="Laney S."/>
            <person name="Li B.W."/>
            <person name="Li W."/>
            <person name="Lindblom T.H."/>
            <person name="Lustigman S."/>
            <person name="Ma D."/>
            <person name="Maina C.V."/>
            <person name="Martin D.M."/>
            <person name="McCarter J.P."/>
            <person name="McReynolds L."/>
            <person name="Mitreva M."/>
            <person name="Nutman T.B."/>
            <person name="Parkinson J."/>
            <person name="Peregrin-Alvarez J.M."/>
            <person name="Poole C."/>
            <person name="Ren Q."/>
            <person name="Saunders L."/>
            <person name="Sluder A.E."/>
            <person name="Smith K."/>
            <person name="Stanke M."/>
            <person name="Unnasch T.R."/>
            <person name="Ware J."/>
            <person name="Wei A.D."/>
            <person name="Weil G."/>
            <person name="Williams D.J."/>
            <person name="Zhang Y."/>
            <person name="Williams S.A."/>
            <person name="Fraser-Liggett C."/>
            <person name="Slatko B."/>
            <person name="Blaxter M.L."/>
            <person name="Scott A.L."/>
        </authorList>
    </citation>
    <scope>NUCLEOTIDE SEQUENCE</scope>
    <source>
        <strain evidence="4">FR3</strain>
    </source>
</reference>
<sequence>MTESQALRFECWWTRVSVNTCYSRDWLAQVEEMVRRRMASPKPSPPVHRRTSSPMSARSSPIPMQTYSPTTPGAAAPAHFGMAPASRGPGLMGQMAATAGGVAIGSAVGHAVGNILTGSGGGHGNNDEIALSGKQQIEQQQQYRSPCEFEWKQFMECTETQNDLSLCQSFNEIFKQCRAKNP</sequence>
<name>A0A0H5SNT8_BRUMA</name>
<evidence type="ECO:0000259" key="3">
    <source>
        <dbReference type="Pfam" id="PF06747"/>
    </source>
</evidence>
<gene>
    <name evidence="4" type="primary">Bma-har-1</name>
    <name evidence="4" type="ORF">BM_Bm2253</name>
</gene>
<dbReference type="GO" id="GO:0005634">
    <property type="term" value="C:nucleus"/>
    <property type="evidence" value="ECO:0007669"/>
    <property type="project" value="TreeGrafter"/>
</dbReference>
<dbReference type="PANTHER" id="PTHR13523:SF2">
    <property type="entry name" value="COILED-COIL-HELIX-COILED-COIL-HELIX DOMAIN CONTAINING 2, ISOFORM A-RELATED"/>
    <property type="match status" value="1"/>
</dbReference>
<proteinExistence type="predicted"/>
<evidence type="ECO:0000256" key="1">
    <source>
        <dbReference type="ARBA" id="ARBA00023157"/>
    </source>
</evidence>
<dbReference type="EMBL" id="LN857006">
    <property type="protein sequence ID" value="CRZ25312.1"/>
    <property type="molecule type" value="Genomic_DNA"/>
</dbReference>
<evidence type="ECO:0000256" key="2">
    <source>
        <dbReference type="SAM" id="MobiDB-lite"/>
    </source>
</evidence>
<feature type="region of interest" description="Disordered" evidence="2">
    <location>
        <begin position="37"/>
        <end position="72"/>
    </location>
</feature>
<evidence type="ECO:0000313" key="4">
    <source>
        <dbReference type="EMBL" id="CRZ25312.1"/>
    </source>
</evidence>
<feature type="compositionally biased region" description="Polar residues" evidence="2">
    <location>
        <begin position="52"/>
        <end position="71"/>
    </location>
</feature>
<feature type="domain" description="CHCH" evidence="3">
    <location>
        <begin position="147"/>
        <end position="180"/>
    </location>
</feature>
<dbReference type="InterPro" id="IPR010625">
    <property type="entry name" value="CHCH"/>
</dbReference>
<keyword evidence="1" id="KW-1015">Disulfide bond</keyword>
<dbReference type="AlphaFoldDB" id="A0A0H5SNT8"/>
<dbReference type="GO" id="GO:0007005">
    <property type="term" value="P:mitochondrion organization"/>
    <property type="evidence" value="ECO:0007669"/>
    <property type="project" value="InterPro"/>
</dbReference>
<dbReference type="InterPro" id="IPR055304">
    <property type="entry name" value="CHCHD2/10-like"/>
</dbReference>
<dbReference type="PANTHER" id="PTHR13523">
    <property type="entry name" value="COILED-COIL-HELIX-COILED-COIL-HELIX DOMAIN CONTAINING 2/NUR77"/>
    <property type="match status" value="1"/>
</dbReference>
<dbReference type="OMA" id="PSQYGPC"/>
<organism evidence="4">
    <name type="scientific">Brugia malayi</name>
    <name type="common">Filarial nematode worm</name>
    <dbReference type="NCBI Taxonomy" id="6279"/>
    <lineage>
        <taxon>Eukaryota</taxon>
        <taxon>Metazoa</taxon>
        <taxon>Ecdysozoa</taxon>
        <taxon>Nematoda</taxon>
        <taxon>Chromadorea</taxon>
        <taxon>Rhabditida</taxon>
        <taxon>Spirurina</taxon>
        <taxon>Spiruromorpha</taxon>
        <taxon>Filarioidea</taxon>
        <taxon>Onchocercidae</taxon>
        <taxon>Brugia</taxon>
    </lineage>
</organism>
<accession>A0A0H5SNT8</accession>